<proteinExistence type="predicted"/>
<gene>
    <name evidence="1" type="ORF">rosag_00980</name>
</gene>
<keyword evidence="2" id="KW-1185">Reference proteome</keyword>
<comment type="caution">
    <text evidence="1">The sequence shown here is derived from an EMBL/GenBank/DDBJ whole genome shotgun (WGS) entry which is preliminary data.</text>
</comment>
<name>A0AA37PZ42_9BACT</name>
<organism evidence="1 2">
    <name type="scientific">Roseisolibacter agri</name>
    <dbReference type="NCBI Taxonomy" id="2014610"/>
    <lineage>
        <taxon>Bacteria</taxon>
        <taxon>Pseudomonadati</taxon>
        <taxon>Gemmatimonadota</taxon>
        <taxon>Gemmatimonadia</taxon>
        <taxon>Gemmatimonadales</taxon>
        <taxon>Gemmatimonadaceae</taxon>
        <taxon>Roseisolibacter</taxon>
    </lineage>
</organism>
<dbReference type="EMBL" id="BRXS01000001">
    <property type="protein sequence ID" value="GLC23585.1"/>
    <property type="molecule type" value="Genomic_DNA"/>
</dbReference>
<sequence length="142" mass="15642">MPATYHIYPEARLVYTCAVGRLAGREMIAHATALAADPAFSPDFAQLADFQKTTVFAATAADMRLLADHNPFDRAARRVALVRTPIAFGMLRMYQLLCDIEESASLVTRSRRQAWAFLGRTPDVLRGAVASAWTSDDAPARR</sequence>
<accession>A0AA37PZ42</accession>
<dbReference type="RefSeq" id="WP_284348020.1">
    <property type="nucleotide sequence ID" value="NZ_BRXS01000001.1"/>
</dbReference>
<dbReference type="Proteomes" id="UP001161325">
    <property type="component" value="Unassembled WGS sequence"/>
</dbReference>
<evidence type="ECO:0000313" key="1">
    <source>
        <dbReference type="EMBL" id="GLC23585.1"/>
    </source>
</evidence>
<dbReference type="AlphaFoldDB" id="A0AA37PZ42"/>
<protein>
    <submittedName>
        <fullName evidence="1">Uncharacterized protein</fullName>
    </submittedName>
</protein>
<evidence type="ECO:0000313" key="2">
    <source>
        <dbReference type="Proteomes" id="UP001161325"/>
    </source>
</evidence>
<reference evidence="1" key="1">
    <citation type="submission" date="2022-08" db="EMBL/GenBank/DDBJ databases">
        <title>Draft genome sequencing of Roseisolibacter agri AW1220.</title>
        <authorList>
            <person name="Tobiishi Y."/>
            <person name="Tonouchi A."/>
        </authorList>
    </citation>
    <scope>NUCLEOTIDE SEQUENCE</scope>
    <source>
        <strain evidence="1">AW1220</strain>
    </source>
</reference>